<dbReference type="EMBL" id="OZ034821">
    <property type="protein sequence ID" value="CAL1406751.1"/>
    <property type="molecule type" value="Genomic_DNA"/>
</dbReference>
<feature type="region of interest" description="Disordered" evidence="1">
    <location>
        <begin position="23"/>
        <end position="45"/>
    </location>
</feature>
<protein>
    <submittedName>
        <fullName evidence="2">Uncharacterized protein</fullName>
    </submittedName>
</protein>
<dbReference type="Proteomes" id="UP001497516">
    <property type="component" value="Chromosome 8"/>
</dbReference>
<gene>
    <name evidence="2" type="ORF">LTRI10_LOCUS46457</name>
</gene>
<organism evidence="2 3">
    <name type="scientific">Linum trigynum</name>
    <dbReference type="NCBI Taxonomy" id="586398"/>
    <lineage>
        <taxon>Eukaryota</taxon>
        <taxon>Viridiplantae</taxon>
        <taxon>Streptophyta</taxon>
        <taxon>Embryophyta</taxon>
        <taxon>Tracheophyta</taxon>
        <taxon>Spermatophyta</taxon>
        <taxon>Magnoliopsida</taxon>
        <taxon>eudicotyledons</taxon>
        <taxon>Gunneridae</taxon>
        <taxon>Pentapetalae</taxon>
        <taxon>rosids</taxon>
        <taxon>fabids</taxon>
        <taxon>Malpighiales</taxon>
        <taxon>Linaceae</taxon>
        <taxon>Linum</taxon>
    </lineage>
</organism>
<keyword evidence="3" id="KW-1185">Reference proteome</keyword>
<reference evidence="2 3" key="1">
    <citation type="submission" date="2024-04" db="EMBL/GenBank/DDBJ databases">
        <authorList>
            <person name="Fracassetti M."/>
        </authorList>
    </citation>
    <scope>NUCLEOTIDE SEQUENCE [LARGE SCALE GENOMIC DNA]</scope>
</reference>
<accession>A0AAV2G7T5</accession>
<evidence type="ECO:0000313" key="2">
    <source>
        <dbReference type="EMBL" id="CAL1406751.1"/>
    </source>
</evidence>
<evidence type="ECO:0000313" key="3">
    <source>
        <dbReference type="Proteomes" id="UP001497516"/>
    </source>
</evidence>
<proteinExistence type="predicted"/>
<sequence>MQHMNFGSQLGMSSLQLSRDASAAGAARGVTKQNTDLEIESVEASRKSEVDKLKKHFRVEVNYSFPMSQLQF</sequence>
<name>A0AAV2G7T5_9ROSI</name>
<dbReference type="AlphaFoldDB" id="A0AAV2G7T5"/>
<evidence type="ECO:0000256" key="1">
    <source>
        <dbReference type="SAM" id="MobiDB-lite"/>
    </source>
</evidence>